<comment type="caution">
    <text evidence="1">The sequence shown here is derived from an EMBL/GenBank/DDBJ whole genome shotgun (WGS) entry which is preliminary data.</text>
</comment>
<name>K6ZIP6_9ALTE</name>
<reference evidence="2" key="1">
    <citation type="journal article" date="2014" name="Environ. Microbiol.">
        <title>Comparative genomics of the marine bacterial genus Glaciecola reveals the high degree of genomic diversity and genomic characteristic for cold adaptation.</title>
        <authorList>
            <person name="Qin Q.L."/>
            <person name="Xie B.B."/>
            <person name="Yu Y."/>
            <person name="Shu Y.L."/>
            <person name="Rong J.C."/>
            <person name="Zhang Y.J."/>
            <person name="Zhao D.L."/>
            <person name="Chen X.L."/>
            <person name="Zhang X.Y."/>
            <person name="Chen B."/>
            <person name="Zhou B.C."/>
            <person name="Zhang Y.Z."/>
        </authorList>
    </citation>
    <scope>NUCLEOTIDE SEQUENCE [LARGE SCALE GENOMIC DNA]</scope>
    <source>
        <strain evidence="2">ACAM 615</strain>
    </source>
</reference>
<sequence>MKSLTITAIIFNFLLCLPVLATNIVKSAPLVSIPTHDNFFNSIAKLCGKAFEGKVVFDNDPSPTFDNKLVMHVRKCSGIQLQIPLHVGNDASRTWIISKTGSGLSLKHDHRKEDGGDDPLTMYGGHTLDAGHVQAQSFPADQYSKELFTRTGIPQSAGNTWQMSIYAEKFTYRMVREGREFRVDFDLTNPTEVPEAPWGYAD</sequence>
<dbReference type="Proteomes" id="UP000006251">
    <property type="component" value="Unassembled WGS sequence"/>
</dbReference>
<dbReference type="AlphaFoldDB" id="K6ZIP6"/>
<evidence type="ECO:0000313" key="2">
    <source>
        <dbReference type="Proteomes" id="UP000006251"/>
    </source>
</evidence>
<gene>
    <name evidence="1" type="ORF">GPAL_1907</name>
</gene>
<evidence type="ECO:0000313" key="1">
    <source>
        <dbReference type="EMBL" id="GAC28768.1"/>
    </source>
</evidence>
<dbReference type="EMBL" id="BAEQ01000029">
    <property type="protein sequence ID" value="GAC28768.1"/>
    <property type="molecule type" value="Genomic_DNA"/>
</dbReference>
<protein>
    <submittedName>
        <fullName evidence="1">Secreted protein</fullName>
    </submittedName>
</protein>
<proteinExistence type="predicted"/>
<dbReference type="STRING" id="1121922.GCA_000428905_01108"/>
<keyword evidence="2" id="KW-1185">Reference proteome</keyword>
<organism evidence="1 2">
    <name type="scientific">Brumicola pallidula DSM 14239 = ACAM 615</name>
    <dbReference type="NCBI Taxonomy" id="1121922"/>
    <lineage>
        <taxon>Bacteria</taxon>
        <taxon>Pseudomonadati</taxon>
        <taxon>Pseudomonadota</taxon>
        <taxon>Gammaproteobacteria</taxon>
        <taxon>Alteromonadales</taxon>
        <taxon>Alteromonadaceae</taxon>
        <taxon>Brumicola</taxon>
    </lineage>
</organism>
<accession>K6ZIP6</accession>
<dbReference type="RefSeq" id="WP_006011129.1">
    <property type="nucleotide sequence ID" value="NZ_AUAV01000005.1"/>
</dbReference>